<protein>
    <recommendedName>
        <fullName evidence="7">GtrA/DPMS transmembrane domain-containing protein</fullName>
    </recommendedName>
</protein>
<feature type="transmembrane region" description="Helical" evidence="6">
    <location>
        <begin position="125"/>
        <end position="144"/>
    </location>
</feature>
<sequence>MYQKLKFLVFSYFPITFKILKLGKVYVKFFVTGFFTLILDLIFLFLFYDIFDCDILVSTAIAFILSFVFNFFVHKFWTFRNDNLKYIYKQILYYMFIALLNLGINIKLMHIFVNNMDFNYLLSQIATTILIGIESFFVYNFVIFNKNKGCKN</sequence>
<dbReference type="EMBL" id="PHAI01000002">
    <property type="protein sequence ID" value="PKM91282.1"/>
    <property type="molecule type" value="Genomic_DNA"/>
</dbReference>
<keyword evidence="3 6" id="KW-0812">Transmembrane</keyword>
<dbReference type="Proteomes" id="UP000233517">
    <property type="component" value="Unassembled WGS sequence"/>
</dbReference>
<reference evidence="8 9" key="1">
    <citation type="journal article" date="2017" name="ISME J.">
        <title>Potential for microbial H2 and metal transformations associated with novel bacteria and archaea in deep terrestrial subsurface sediments.</title>
        <authorList>
            <person name="Hernsdorf A.W."/>
            <person name="Amano Y."/>
            <person name="Miyakawa K."/>
            <person name="Ise K."/>
            <person name="Suzuki Y."/>
            <person name="Anantharaman K."/>
            <person name="Probst A."/>
            <person name="Burstein D."/>
            <person name="Thomas B.C."/>
            <person name="Banfield J.F."/>
        </authorList>
    </citation>
    <scope>NUCLEOTIDE SEQUENCE [LARGE SCALE GENOMIC DNA]</scope>
    <source>
        <strain evidence="8">HGW-Falkowbacteria-1</strain>
    </source>
</reference>
<dbReference type="GO" id="GO:0000271">
    <property type="term" value="P:polysaccharide biosynthetic process"/>
    <property type="evidence" value="ECO:0007669"/>
    <property type="project" value="InterPro"/>
</dbReference>
<feature type="transmembrane region" description="Helical" evidence="6">
    <location>
        <begin position="60"/>
        <end position="79"/>
    </location>
</feature>
<keyword evidence="4 6" id="KW-1133">Transmembrane helix</keyword>
<dbReference type="Pfam" id="PF04138">
    <property type="entry name" value="GtrA_DPMS_TM"/>
    <property type="match status" value="1"/>
</dbReference>
<comment type="caution">
    <text evidence="8">The sequence shown here is derived from an EMBL/GenBank/DDBJ whole genome shotgun (WGS) entry which is preliminary data.</text>
</comment>
<evidence type="ECO:0000256" key="5">
    <source>
        <dbReference type="ARBA" id="ARBA00023136"/>
    </source>
</evidence>
<keyword evidence="5 6" id="KW-0472">Membrane</keyword>
<comment type="similarity">
    <text evidence="2">Belongs to the GtrA family.</text>
</comment>
<organism evidence="8 9">
    <name type="scientific">Candidatus Falkowbacteria bacterium HGW-Falkowbacteria-1</name>
    <dbReference type="NCBI Taxonomy" id="2013768"/>
    <lineage>
        <taxon>Bacteria</taxon>
        <taxon>Candidatus Falkowiibacteriota</taxon>
    </lineage>
</organism>
<evidence type="ECO:0000313" key="8">
    <source>
        <dbReference type="EMBL" id="PKM91282.1"/>
    </source>
</evidence>
<dbReference type="PANTHER" id="PTHR38459">
    <property type="entry name" value="PROPHAGE BACTOPRENOL-LINKED GLUCOSE TRANSLOCASE HOMOLOG"/>
    <property type="match status" value="1"/>
</dbReference>
<evidence type="ECO:0000313" key="9">
    <source>
        <dbReference type="Proteomes" id="UP000233517"/>
    </source>
</evidence>
<evidence type="ECO:0000256" key="6">
    <source>
        <dbReference type="SAM" id="Phobius"/>
    </source>
</evidence>
<gene>
    <name evidence="8" type="ORF">CVU82_01635</name>
</gene>
<dbReference type="AlphaFoldDB" id="A0A2N2E9D1"/>
<feature type="transmembrane region" description="Helical" evidence="6">
    <location>
        <begin position="25"/>
        <end position="48"/>
    </location>
</feature>
<evidence type="ECO:0000256" key="1">
    <source>
        <dbReference type="ARBA" id="ARBA00004141"/>
    </source>
</evidence>
<proteinExistence type="inferred from homology"/>
<dbReference type="GO" id="GO:0005886">
    <property type="term" value="C:plasma membrane"/>
    <property type="evidence" value="ECO:0007669"/>
    <property type="project" value="TreeGrafter"/>
</dbReference>
<name>A0A2N2E9D1_9BACT</name>
<feature type="domain" description="GtrA/DPMS transmembrane" evidence="7">
    <location>
        <begin position="28"/>
        <end position="144"/>
    </location>
</feature>
<dbReference type="InterPro" id="IPR007267">
    <property type="entry name" value="GtrA_DPMS_TM"/>
</dbReference>
<evidence type="ECO:0000256" key="4">
    <source>
        <dbReference type="ARBA" id="ARBA00022989"/>
    </source>
</evidence>
<accession>A0A2N2E9D1</accession>
<evidence type="ECO:0000259" key="7">
    <source>
        <dbReference type="Pfam" id="PF04138"/>
    </source>
</evidence>
<dbReference type="InterPro" id="IPR051401">
    <property type="entry name" value="GtrA_CellWall_Glycosyl"/>
</dbReference>
<dbReference type="PANTHER" id="PTHR38459:SF1">
    <property type="entry name" value="PROPHAGE BACTOPRENOL-LINKED GLUCOSE TRANSLOCASE HOMOLOG"/>
    <property type="match status" value="1"/>
</dbReference>
<feature type="transmembrane region" description="Helical" evidence="6">
    <location>
        <begin position="91"/>
        <end position="113"/>
    </location>
</feature>
<evidence type="ECO:0000256" key="3">
    <source>
        <dbReference type="ARBA" id="ARBA00022692"/>
    </source>
</evidence>
<comment type="subcellular location">
    <subcellularLocation>
        <location evidence="1">Membrane</location>
        <topology evidence="1">Multi-pass membrane protein</topology>
    </subcellularLocation>
</comment>
<evidence type="ECO:0000256" key="2">
    <source>
        <dbReference type="ARBA" id="ARBA00009399"/>
    </source>
</evidence>